<protein>
    <submittedName>
        <fullName evidence="2">Uncharacterized protein</fullName>
    </submittedName>
</protein>
<comment type="caution">
    <text evidence="2">The sequence shown here is derived from an EMBL/GenBank/DDBJ whole genome shotgun (WGS) entry which is preliminary data.</text>
</comment>
<dbReference type="Proteomes" id="UP000534870">
    <property type="component" value="Unassembled WGS sequence"/>
</dbReference>
<sequence>MSSKGHPHKHAPGRHKAPHYGAAHYTKTSSKPVAARMPDQREPAPAGRGAKPG</sequence>
<proteinExistence type="predicted"/>
<reference evidence="2 3" key="1">
    <citation type="submission" date="2020-06" db="EMBL/GenBank/DDBJ databases">
        <title>Description of novel acetic acid bacteria.</title>
        <authorList>
            <person name="Sombolestani A."/>
        </authorList>
    </citation>
    <scope>NUCLEOTIDE SEQUENCE [LARGE SCALE GENOMIC DNA]</scope>
    <source>
        <strain evidence="2 3">LMG 31431</strain>
    </source>
</reference>
<evidence type="ECO:0000256" key="1">
    <source>
        <dbReference type="SAM" id="MobiDB-lite"/>
    </source>
</evidence>
<evidence type="ECO:0000313" key="2">
    <source>
        <dbReference type="EMBL" id="NVN13270.1"/>
    </source>
</evidence>
<accession>A0A7Y7M6R7</accession>
<evidence type="ECO:0000313" key="3">
    <source>
        <dbReference type="Proteomes" id="UP000534870"/>
    </source>
</evidence>
<feature type="region of interest" description="Disordered" evidence="1">
    <location>
        <begin position="1"/>
        <end position="53"/>
    </location>
</feature>
<organism evidence="2 3">
    <name type="scientific">Nguyenibacter vanlangensis</name>
    <dbReference type="NCBI Taxonomy" id="1216886"/>
    <lineage>
        <taxon>Bacteria</taxon>
        <taxon>Pseudomonadati</taxon>
        <taxon>Pseudomonadota</taxon>
        <taxon>Alphaproteobacteria</taxon>
        <taxon>Acetobacterales</taxon>
        <taxon>Acetobacteraceae</taxon>
        <taxon>Nguyenibacter</taxon>
    </lineage>
</organism>
<gene>
    <name evidence="2" type="ORF">HUK84_19380</name>
</gene>
<dbReference type="AlphaFoldDB" id="A0A7Y7M6R7"/>
<feature type="non-terminal residue" evidence="2">
    <location>
        <position position="53"/>
    </location>
</feature>
<name>A0A7Y7M6R7_9PROT</name>
<dbReference type="EMBL" id="JABXXP010000823">
    <property type="protein sequence ID" value="NVN13270.1"/>
    <property type="molecule type" value="Genomic_DNA"/>
</dbReference>
<feature type="compositionally biased region" description="Basic residues" evidence="1">
    <location>
        <begin position="1"/>
        <end position="18"/>
    </location>
</feature>